<evidence type="ECO:0000313" key="2">
    <source>
        <dbReference type="Proteomes" id="UP000316291"/>
    </source>
</evidence>
<dbReference type="EMBL" id="VLLA01000002">
    <property type="protein sequence ID" value="TWI74750.1"/>
    <property type="molecule type" value="Genomic_DNA"/>
</dbReference>
<gene>
    <name evidence="1" type="ORF">IQ16_01041</name>
</gene>
<keyword evidence="2" id="KW-1185">Reference proteome</keyword>
<reference evidence="1 2" key="1">
    <citation type="journal article" date="2015" name="Stand. Genomic Sci.">
        <title>Genomic Encyclopedia of Bacterial and Archaeal Type Strains, Phase III: the genomes of soil and plant-associated and newly described type strains.</title>
        <authorList>
            <person name="Whitman W.B."/>
            <person name="Woyke T."/>
            <person name="Klenk H.P."/>
            <person name="Zhou Y."/>
            <person name="Lilburn T.G."/>
            <person name="Beck B.J."/>
            <person name="De Vos P."/>
            <person name="Vandamme P."/>
            <person name="Eisen J.A."/>
            <person name="Garrity G."/>
            <person name="Hugenholtz P."/>
            <person name="Kyrpides N.C."/>
        </authorList>
    </citation>
    <scope>NUCLEOTIDE SEQUENCE [LARGE SCALE GENOMIC DNA]</scope>
    <source>
        <strain evidence="1 2">CGMCC 1.10948</strain>
    </source>
</reference>
<accession>A0A562S225</accession>
<comment type="caution">
    <text evidence="1">The sequence shown here is derived from an EMBL/GenBank/DDBJ whole genome shotgun (WGS) entry which is preliminary data.</text>
</comment>
<proteinExistence type="predicted"/>
<dbReference type="Proteomes" id="UP000316291">
    <property type="component" value="Unassembled WGS sequence"/>
</dbReference>
<protein>
    <submittedName>
        <fullName evidence="1">Uncharacterized protein</fullName>
    </submittedName>
</protein>
<name>A0A562S225_9BRAD</name>
<organism evidence="1 2">
    <name type="scientific">Bradyrhizobium huanghuaihaiense</name>
    <dbReference type="NCBI Taxonomy" id="990078"/>
    <lineage>
        <taxon>Bacteria</taxon>
        <taxon>Pseudomonadati</taxon>
        <taxon>Pseudomonadota</taxon>
        <taxon>Alphaproteobacteria</taxon>
        <taxon>Hyphomicrobiales</taxon>
        <taxon>Nitrobacteraceae</taxon>
        <taxon>Bradyrhizobium</taxon>
    </lineage>
</organism>
<sequence length="51" mass="5797">MRVASQAVVPAKAGTHNHREWFGEDWSFGIVIARYREITRYGSRPPCAIAH</sequence>
<dbReference type="AlphaFoldDB" id="A0A562S225"/>
<evidence type="ECO:0000313" key="1">
    <source>
        <dbReference type="EMBL" id="TWI74750.1"/>
    </source>
</evidence>